<evidence type="ECO:0000313" key="1">
    <source>
        <dbReference type="EMBL" id="KAF0318057.1"/>
    </source>
</evidence>
<dbReference type="AlphaFoldDB" id="A0A8H3W2E4"/>
<keyword evidence="2" id="KW-1185">Reference proteome</keyword>
<protein>
    <submittedName>
        <fullName evidence="1">Uncharacterized protein</fullName>
    </submittedName>
</protein>
<organism evidence="1 2">
    <name type="scientific">Colletotrichum asianum</name>
    <dbReference type="NCBI Taxonomy" id="702518"/>
    <lineage>
        <taxon>Eukaryota</taxon>
        <taxon>Fungi</taxon>
        <taxon>Dikarya</taxon>
        <taxon>Ascomycota</taxon>
        <taxon>Pezizomycotina</taxon>
        <taxon>Sordariomycetes</taxon>
        <taxon>Hypocreomycetidae</taxon>
        <taxon>Glomerellales</taxon>
        <taxon>Glomerellaceae</taxon>
        <taxon>Colletotrichum</taxon>
        <taxon>Colletotrichum gloeosporioides species complex</taxon>
    </lineage>
</organism>
<evidence type="ECO:0000313" key="2">
    <source>
        <dbReference type="Proteomes" id="UP000434172"/>
    </source>
</evidence>
<reference evidence="1 2" key="1">
    <citation type="submission" date="2019-12" db="EMBL/GenBank/DDBJ databases">
        <title>A genome sequence resource for the geographically widespread anthracnose pathogen Colletotrichum asianum.</title>
        <authorList>
            <person name="Meng Y."/>
        </authorList>
    </citation>
    <scope>NUCLEOTIDE SEQUENCE [LARGE SCALE GENOMIC DNA]</scope>
    <source>
        <strain evidence="1 2">ICMP 18580</strain>
    </source>
</reference>
<proteinExistence type="predicted"/>
<name>A0A8H3W2E4_9PEZI</name>
<dbReference type="PROSITE" id="PS51257">
    <property type="entry name" value="PROKAR_LIPOPROTEIN"/>
    <property type="match status" value="1"/>
</dbReference>
<comment type="caution">
    <text evidence="1">The sequence shown here is derived from an EMBL/GenBank/DDBJ whole genome shotgun (WGS) entry which is preliminary data.</text>
</comment>
<sequence length="54" mass="5799">MAKSRLTLRTCRLPPATCTHCLAGSCPGAWAGSHAQDIHGRNEVVVAALGRYRH</sequence>
<accession>A0A8H3W2E4</accession>
<gene>
    <name evidence="1" type="ORF">GQ607_014673</name>
</gene>
<dbReference type="Proteomes" id="UP000434172">
    <property type="component" value="Unassembled WGS sequence"/>
</dbReference>
<dbReference type="EMBL" id="WOWK01000116">
    <property type="protein sequence ID" value="KAF0318057.1"/>
    <property type="molecule type" value="Genomic_DNA"/>
</dbReference>